<organism evidence="2 3">
    <name type="scientific">Aspergillus cristatus</name>
    <name type="common">Chinese Fuzhuan brick tea-fermentation fungus</name>
    <name type="synonym">Eurotium cristatum</name>
    <dbReference type="NCBI Taxonomy" id="573508"/>
    <lineage>
        <taxon>Eukaryota</taxon>
        <taxon>Fungi</taxon>
        <taxon>Dikarya</taxon>
        <taxon>Ascomycota</taxon>
        <taxon>Pezizomycotina</taxon>
        <taxon>Eurotiomycetes</taxon>
        <taxon>Eurotiomycetidae</taxon>
        <taxon>Eurotiales</taxon>
        <taxon>Aspergillaceae</taxon>
        <taxon>Aspergillus</taxon>
        <taxon>Aspergillus subgen. Aspergillus</taxon>
    </lineage>
</organism>
<protein>
    <submittedName>
        <fullName evidence="2">Uncharacterized protein</fullName>
    </submittedName>
</protein>
<keyword evidence="3" id="KW-1185">Reference proteome</keyword>
<dbReference type="Proteomes" id="UP000094569">
    <property type="component" value="Unassembled WGS sequence"/>
</dbReference>
<evidence type="ECO:0000313" key="2">
    <source>
        <dbReference type="EMBL" id="ODM20751.1"/>
    </source>
</evidence>
<evidence type="ECO:0000256" key="1">
    <source>
        <dbReference type="SAM" id="MobiDB-lite"/>
    </source>
</evidence>
<dbReference type="EMBL" id="JXNT01000003">
    <property type="protein sequence ID" value="ODM20751.1"/>
    <property type="molecule type" value="Genomic_DNA"/>
</dbReference>
<comment type="caution">
    <text evidence="2">The sequence shown here is derived from an EMBL/GenBank/DDBJ whole genome shotgun (WGS) entry which is preliminary data.</text>
</comment>
<sequence>MLSYLPVKIEDFLARLEQVEARELVERWTQTDRDPRSKTPWAASTLSQGYKNERGSRPILSQSFDLTSYNVIVPPREAPASQPLGGLARKRPAEDIESGNNKRAKAGGVPAERTVFLKSLLLAN</sequence>
<feature type="region of interest" description="Disordered" evidence="1">
    <location>
        <begin position="80"/>
        <end position="108"/>
    </location>
</feature>
<proteinExistence type="predicted"/>
<evidence type="ECO:0000313" key="3">
    <source>
        <dbReference type="Proteomes" id="UP000094569"/>
    </source>
</evidence>
<dbReference type="AlphaFoldDB" id="A0A1E3BIY1"/>
<gene>
    <name evidence="2" type="ORF">SI65_03804</name>
</gene>
<dbReference type="VEuPathDB" id="FungiDB:SI65_03804"/>
<reference evidence="2 3" key="1">
    <citation type="journal article" date="2016" name="BMC Genomics">
        <title>Comparative genomic and transcriptomic analyses of the Fuzhuan brick tea-fermentation fungus Aspergillus cristatus.</title>
        <authorList>
            <person name="Ge Y."/>
            <person name="Wang Y."/>
            <person name="Liu Y."/>
            <person name="Tan Y."/>
            <person name="Ren X."/>
            <person name="Zhang X."/>
            <person name="Hyde K.D."/>
            <person name="Liu Y."/>
            <person name="Liu Z."/>
        </authorList>
    </citation>
    <scope>NUCLEOTIDE SEQUENCE [LARGE SCALE GENOMIC DNA]</scope>
    <source>
        <strain evidence="2 3">GZAAS20.1005</strain>
    </source>
</reference>
<name>A0A1E3BIY1_ASPCR</name>
<accession>A0A1E3BIY1</accession>